<dbReference type="Pfam" id="PF15739">
    <property type="entry name" value="TSNAXIP1_N"/>
    <property type="match status" value="1"/>
</dbReference>
<dbReference type="OrthoDB" id="10024479at2759"/>
<accession>A0A9Q1GXQ3</accession>
<comment type="caution">
    <text evidence="4">The sequence shown here is derived from an EMBL/GenBank/DDBJ whole genome shotgun (WGS) entry which is preliminary data.</text>
</comment>
<evidence type="ECO:0000313" key="4">
    <source>
        <dbReference type="EMBL" id="KAJ8027644.1"/>
    </source>
</evidence>
<name>A0A9Q1GXQ3_HOLLE</name>
<feature type="domain" description="Translin-associated factor X-interacting protein 1 N-terminal" evidence="3">
    <location>
        <begin position="241"/>
        <end position="355"/>
    </location>
</feature>
<feature type="region of interest" description="Disordered" evidence="2">
    <location>
        <begin position="37"/>
        <end position="80"/>
    </location>
</feature>
<sequence length="494" mass="56342">MAKISTDLKERPLHDLVEGLFREQKHDIYLHTRGHLNADHLLKPPEKASHTPWESSDKEIPTLLKPSKLPSPPKTNQGEKQLLDAMCNFSVGTSGSVFVPGKDRSGQKLMRSKRSSSRQSPVEGLKDGPVGPDLHPQRPNTQMEYIPDNAYVEELRLPELMLPLPSKQSPRRKSPRDEKRRGSGGSSGGLQTHQFVPSHLGGITKKDQYEQFKYFQDHVLRKGDVMEKKVLTGRKAVQHLEEKLFAELMKLDVTKRQGGPNFHKLQIYSNIWQDLNDDTPTFGKLLSDIKSEYDQYLGVLLDTQPHKHSELLGRQVQSLTSSGLVLPGELKMSQDLVQKYEAEAQSCLQENERLRQELKELRKKLADLPPEPENPPEARKPIKKEDDVQSLTDQVLELHADVLAKIDEIEKFRQELRSKYVPSSVCHHLEQNVRDTEADILKLLSTNEYLEKTIQHVENDVDKIFEKYDVSEPDIRQIWKSINTLSSGLPGPED</sequence>
<dbReference type="AlphaFoldDB" id="A0A9Q1GXQ3"/>
<keyword evidence="1" id="KW-0175">Coiled coil</keyword>
<proteinExistence type="predicted"/>
<dbReference type="PANTHER" id="PTHR34916">
    <property type="entry name" value="GI:13385330"/>
    <property type="match status" value="1"/>
</dbReference>
<dbReference type="EMBL" id="JAIZAY010000016">
    <property type="protein sequence ID" value="KAJ8027644.1"/>
    <property type="molecule type" value="Genomic_DNA"/>
</dbReference>
<feature type="compositionally biased region" description="Basic and acidic residues" evidence="2">
    <location>
        <begin position="37"/>
        <end position="60"/>
    </location>
</feature>
<feature type="region of interest" description="Disordered" evidence="2">
    <location>
        <begin position="94"/>
        <end position="142"/>
    </location>
</feature>
<organism evidence="4 5">
    <name type="scientific">Holothuria leucospilota</name>
    <name type="common">Black long sea cucumber</name>
    <name type="synonym">Mertensiothuria leucospilota</name>
    <dbReference type="NCBI Taxonomy" id="206669"/>
    <lineage>
        <taxon>Eukaryota</taxon>
        <taxon>Metazoa</taxon>
        <taxon>Echinodermata</taxon>
        <taxon>Eleutherozoa</taxon>
        <taxon>Echinozoa</taxon>
        <taxon>Holothuroidea</taxon>
        <taxon>Aspidochirotacea</taxon>
        <taxon>Aspidochirotida</taxon>
        <taxon>Holothuriidae</taxon>
        <taxon>Holothuria</taxon>
    </lineage>
</organism>
<evidence type="ECO:0000256" key="1">
    <source>
        <dbReference type="ARBA" id="ARBA00023054"/>
    </source>
</evidence>
<feature type="region of interest" description="Disordered" evidence="2">
    <location>
        <begin position="363"/>
        <end position="386"/>
    </location>
</feature>
<dbReference type="Proteomes" id="UP001152320">
    <property type="component" value="Chromosome 16"/>
</dbReference>
<protein>
    <recommendedName>
        <fullName evidence="3">Translin-associated factor X-interacting protein 1 N-terminal domain-containing protein</fullName>
    </recommendedName>
</protein>
<gene>
    <name evidence="4" type="ORF">HOLleu_32844</name>
</gene>
<evidence type="ECO:0000313" key="5">
    <source>
        <dbReference type="Proteomes" id="UP001152320"/>
    </source>
</evidence>
<keyword evidence="5" id="KW-1185">Reference proteome</keyword>
<dbReference type="InterPro" id="IPR032755">
    <property type="entry name" value="TSNAXIP1_N"/>
</dbReference>
<dbReference type="PANTHER" id="PTHR34916:SF1">
    <property type="entry name" value="GI:13385330"/>
    <property type="match status" value="1"/>
</dbReference>
<reference evidence="4" key="1">
    <citation type="submission" date="2021-10" db="EMBL/GenBank/DDBJ databases">
        <title>Tropical sea cucumber genome reveals ecological adaptation and Cuvierian tubules defense mechanism.</title>
        <authorList>
            <person name="Chen T."/>
        </authorList>
    </citation>
    <scope>NUCLEOTIDE SEQUENCE</scope>
    <source>
        <strain evidence="4">Nanhai2018</strain>
        <tissue evidence="4">Muscle</tissue>
    </source>
</reference>
<evidence type="ECO:0000256" key="2">
    <source>
        <dbReference type="SAM" id="MobiDB-lite"/>
    </source>
</evidence>
<feature type="compositionally biased region" description="Basic and acidic residues" evidence="2">
    <location>
        <begin position="376"/>
        <end position="386"/>
    </location>
</feature>
<feature type="region of interest" description="Disordered" evidence="2">
    <location>
        <begin position="160"/>
        <end position="198"/>
    </location>
</feature>
<evidence type="ECO:0000259" key="3">
    <source>
        <dbReference type="Pfam" id="PF15739"/>
    </source>
</evidence>